<evidence type="ECO:0000313" key="2">
    <source>
        <dbReference type="EMBL" id="THG16834.1"/>
    </source>
</evidence>
<reference evidence="2 3" key="1">
    <citation type="journal article" date="2018" name="Proc. Natl. Acad. Sci. U.S.A.">
        <title>Draft genome sequence of Camellia sinensis var. sinensis provides insights into the evolution of the tea genome and tea quality.</title>
        <authorList>
            <person name="Wei C."/>
            <person name="Yang H."/>
            <person name="Wang S."/>
            <person name="Zhao J."/>
            <person name="Liu C."/>
            <person name="Gao L."/>
            <person name="Xia E."/>
            <person name="Lu Y."/>
            <person name="Tai Y."/>
            <person name="She G."/>
            <person name="Sun J."/>
            <person name="Cao H."/>
            <person name="Tong W."/>
            <person name="Gao Q."/>
            <person name="Li Y."/>
            <person name="Deng W."/>
            <person name="Jiang X."/>
            <person name="Wang W."/>
            <person name="Chen Q."/>
            <person name="Zhang S."/>
            <person name="Li H."/>
            <person name="Wu J."/>
            <person name="Wang P."/>
            <person name="Li P."/>
            <person name="Shi C."/>
            <person name="Zheng F."/>
            <person name="Jian J."/>
            <person name="Huang B."/>
            <person name="Shan D."/>
            <person name="Shi M."/>
            <person name="Fang C."/>
            <person name="Yue Y."/>
            <person name="Li F."/>
            <person name="Li D."/>
            <person name="Wei S."/>
            <person name="Han B."/>
            <person name="Jiang C."/>
            <person name="Yin Y."/>
            <person name="Xia T."/>
            <person name="Zhang Z."/>
            <person name="Bennetzen J.L."/>
            <person name="Zhao S."/>
            <person name="Wan X."/>
        </authorList>
    </citation>
    <scope>NUCLEOTIDE SEQUENCE [LARGE SCALE GENOMIC DNA]</scope>
    <source>
        <strain evidence="3">cv. Shuchazao</strain>
        <tissue evidence="2">Leaf</tissue>
    </source>
</reference>
<organism evidence="2 3">
    <name type="scientific">Camellia sinensis var. sinensis</name>
    <name type="common">China tea</name>
    <dbReference type="NCBI Taxonomy" id="542762"/>
    <lineage>
        <taxon>Eukaryota</taxon>
        <taxon>Viridiplantae</taxon>
        <taxon>Streptophyta</taxon>
        <taxon>Embryophyta</taxon>
        <taxon>Tracheophyta</taxon>
        <taxon>Spermatophyta</taxon>
        <taxon>Magnoliopsida</taxon>
        <taxon>eudicotyledons</taxon>
        <taxon>Gunneridae</taxon>
        <taxon>Pentapetalae</taxon>
        <taxon>asterids</taxon>
        <taxon>Ericales</taxon>
        <taxon>Theaceae</taxon>
        <taxon>Camellia</taxon>
    </lineage>
</organism>
<evidence type="ECO:0000259" key="1">
    <source>
        <dbReference type="Pfam" id="PF24750"/>
    </source>
</evidence>
<dbReference type="InterPro" id="IPR055290">
    <property type="entry name" value="At3g26010-like"/>
</dbReference>
<dbReference type="Proteomes" id="UP000306102">
    <property type="component" value="Unassembled WGS sequence"/>
</dbReference>
<evidence type="ECO:0000313" key="3">
    <source>
        <dbReference type="Proteomes" id="UP000306102"/>
    </source>
</evidence>
<dbReference type="AlphaFoldDB" id="A0A4S4EL29"/>
<dbReference type="PANTHER" id="PTHR35546:SF101">
    <property type="entry name" value="F-BOX DOMAIN-CONTAINING PROTEIN"/>
    <property type="match status" value="1"/>
</dbReference>
<gene>
    <name evidence="2" type="ORF">TEA_003757</name>
</gene>
<dbReference type="STRING" id="542762.A0A4S4EL29"/>
<keyword evidence="3" id="KW-1185">Reference proteome</keyword>
<comment type="caution">
    <text evidence="2">The sequence shown here is derived from an EMBL/GenBank/DDBJ whole genome shotgun (WGS) entry which is preliminary data.</text>
</comment>
<name>A0A4S4EL29_CAMSN</name>
<dbReference type="InterPro" id="IPR056592">
    <property type="entry name" value="Beta-prop_At3g26010-like"/>
</dbReference>
<feature type="domain" description="F-box protein At3g26010-like beta-propeller" evidence="1">
    <location>
        <begin position="79"/>
        <end position="263"/>
    </location>
</feature>
<dbReference type="Pfam" id="PF24750">
    <property type="entry name" value="b-prop_At3g26010-like"/>
    <property type="match status" value="1"/>
</dbReference>
<dbReference type="EMBL" id="SDRB02003825">
    <property type="protein sequence ID" value="THG16834.1"/>
    <property type="molecule type" value="Genomic_DNA"/>
</dbReference>
<accession>A0A4S4EL29</accession>
<sequence>MEESLGARSRLLHQDSSAAGVLKEREEKEEIIRCGIISIIQPLSSGQPCQNPQNAIEAWLLGLFVTTTHACDPYKDSICYKVVRFGIPKCFIDIQSIVTIECFSSETGAWMTVNLIPDVPLPLFPTNDPAVVIDEVFYWLDIGPRIIACDMVQRQCWVMNFPGEPKEVSSMCLAVLNGHLHYGIADDVSIEIWSLEGDFRCRLARWHMKHRVSVVSLANRYPEIFGLVDNLIISAVVGFHPADEHQIVYLNLRRKVISYHIDNGVVEVVHDFGVPEWMTRNYKFFPYEWHEWPRVI</sequence>
<proteinExistence type="predicted"/>
<dbReference type="PANTHER" id="PTHR35546">
    <property type="entry name" value="F-BOX PROTEIN INTERACTION DOMAIN PROTEIN-RELATED"/>
    <property type="match status" value="1"/>
</dbReference>
<protein>
    <recommendedName>
        <fullName evidence="1">F-box protein At3g26010-like beta-propeller domain-containing protein</fullName>
    </recommendedName>
</protein>